<evidence type="ECO:0000256" key="2">
    <source>
        <dbReference type="SAM" id="SignalP"/>
    </source>
</evidence>
<evidence type="ECO:0000313" key="3">
    <source>
        <dbReference type="EMBL" id="CAK9161172.1"/>
    </source>
</evidence>
<keyword evidence="2" id="KW-0732">Signal</keyword>
<feature type="region of interest" description="Disordered" evidence="1">
    <location>
        <begin position="105"/>
        <end position="156"/>
    </location>
</feature>
<keyword evidence="4" id="KW-1185">Reference proteome</keyword>
<dbReference type="EMBL" id="CAUOFW020003636">
    <property type="protein sequence ID" value="CAK9161172.1"/>
    <property type="molecule type" value="Genomic_DNA"/>
</dbReference>
<feature type="compositionally biased region" description="Basic and acidic residues" evidence="1">
    <location>
        <begin position="139"/>
        <end position="152"/>
    </location>
</feature>
<sequence>MVPICSLLFLVSILSQTSIKELHAPVQALSRKKLQQQNVIQQLKILKTNLQLRAINYSPLLIKESKQSTKISPDTFTDLDNSETSPLNTRCIIGKLNHQYISYKREGEYSPPYQSKMKRKRKQDDRRKTDQPPSKANKRNPEDSPRGRRDSQETPEMEVLIILLIEHLKRLLETERQGQQTKEAK</sequence>
<name>A0ABC8T2E9_9AQUA</name>
<evidence type="ECO:0000313" key="4">
    <source>
        <dbReference type="Proteomes" id="UP001642360"/>
    </source>
</evidence>
<proteinExistence type="predicted"/>
<feature type="chain" id="PRO_5044845726" evidence="2">
    <location>
        <begin position="20"/>
        <end position="185"/>
    </location>
</feature>
<organism evidence="3 4">
    <name type="scientific">Ilex paraguariensis</name>
    <name type="common">yerba mate</name>
    <dbReference type="NCBI Taxonomy" id="185542"/>
    <lineage>
        <taxon>Eukaryota</taxon>
        <taxon>Viridiplantae</taxon>
        <taxon>Streptophyta</taxon>
        <taxon>Embryophyta</taxon>
        <taxon>Tracheophyta</taxon>
        <taxon>Spermatophyta</taxon>
        <taxon>Magnoliopsida</taxon>
        <taxon>eudicotyledons</taxon>
        <taxon>Gunneridae</taxon>
        <taxon>Pentapetalae</taxon>
        <taxon>asterids</taxon>
        <taxon>campanulids</taxon>
        <taxon>Aquifoliales</taxon>
        <taxon>Aquifoliaceae</taxon>
        <taxon>Ilex</taxon>
    </lineage>
</organism>
<dbReference type="Proteomes" id="UP001642360">
    <property type="component" value="Unassembled WGS sequence"/>
</dbReference>
<protein>
    <submittedName>
        <fullName evidence="3">Uncharacterized protein</fullName>
    </submittedName>
</protein>
<evidence type="ECO:0000256" key="1">
    <source>
        <dbReference type="SAM" id="MobiDB-lite"/>
    </source>
</evidence>
<accession>A0ABC8T2E9</accession>
<comment type="caution">
    <text evidence="3">The sequence shown here is derived from an EMBL/GenBank/DDBJ whole genome shotgun (WGS) entry which is preliminary data.</text>
</comment>
<dbReference type="AlphaFoldDB" id="A0ABC8T2E9"/>
<feature type="signal peptide" evidence="2">
    <location>
        <begin position="1"/>
        <end position="19"/>
    </location>
</feature>
<reference evidence="3 4" key="1">
    <citation type="submission" date="2024-02" db="EMBL/GenBank/DDBJ databases">
        <authorList>
            <person name="Vignale AGUSTIN F."/>
            <person name="Sosa J E."/>
            <person name="Modenutti C."/>
        </authorList>
    </citation>
    <scope>NUCLEOTIDE SEQUENCE [LARGE SCALE GENOMIC DNA]</scope>
</reference>
<gene>
    <name evidence="3" type="ORF">ILEXP_LOCUS29961</name>
</gene>